<feature type="region of interest" description="Disordered" evidence="6">
    <location>
        <begin position="420"/>
        <end position="460"/>
    </location>
</feature>
<feature type="compositionally biased region" description="Basic and acidic residues" evidence="6">
    <location>
        <begin position="328"/>
        <end position="343"/>
    </location>
</feature>
<dbReference type="InterPro" id="IPR029197">
    <property type="entry name" value="CKAP2_C"/>
</dbReference>
<feature type="compositionally biased region" description="Basic and acidic residues" evidence="6">
    <location>
        <begin position="447"/>
        <end position="460"/>
    </location>
</feature>
<feature type="region of interest" description="Disordered" evidence="6">
    <location>
        <begin position="186"/>
        <end position="230"/>
    </location>
</feature>
<reference evidence="9" key="1">
    <citation type="journal article" date="2013" name="Science">
        <title>Comparative analysis of bat genomes provides insight into the evolution of flight and immunity.</title>
        <authorList>
            <person name="Zhang G."/>
            <person name="Cowled C."/>
            <person name="Shi Z."/>
            <person name="Huang Z."/>
            <person name="Bishop-Lilly K.A."/>
            <person name="Fang X."/>
            <person name="Wynne J.W."/>
            <person name="Xiong Z."/>
            <person name="Baker M.L."/>
            <person name="Zhao W."/>
            <person name="Tachedjian M."/>
            <person name="Zhu Y."/>
            <person name="Zhou P."/>
            <person name="Jiang X."/>
            <person name="Ng J."/>
            <person name="Yang L."/>
            <person name="Wu L."/>
            <person name="Xiao J."/>
            <person name="Feng Y."/>
            <person name="Chen Y."/>
            <person name="Sun X."/>
            <person name="Zhang Y."/>
            <person name="Marsh G.A."/>
            <person name="Crameri G."/>
            <person name="Broder C.C."/>
            <person name="Frey K.G."/>
            <person name="Wang L.F."/>
            <person name="Wang J."/>
        </authorList>
    </citation>
    <scope>NUCLEOTIDE SEQUENCE [LARGE SCALE GENOMIC DNA]</scope>
</reference>
<dbReference type="GO" id="GO:0072686">
    <property type="term" value="C:mitotic spindle"/>
    <property type="evidence" value="ECO:0007669"/>
    <property type="project" value="TreeGrafter"/>
</dbReference>
<evidence type="ECO:0000256" key="5">
    <source>
        <dbReference type="ARBA" id="ARBA00023212"/>
    </source>
</evidence>
<feature type="domain" description="Cytoskeleton-associated protein 2 C-terminal" evidence="7">
    <location>
        <begin position="653"/>
        <end position="707"/>
    </location>
</feature>
<dbReference type="Pfam" id="PF15297">
    <property type="entry name" value="CKAP2_C"/>
    <property type="match status" value="2"/>
</dbReference>
<dbReference type="STRING" id="9402.L5KUH1"/>
<dbReference type="PANTHER" id="PTHR47078:SF1">
    <property type="entry name" value="CYTOSKELETON-ASSOCIATED PROTEIN 2-LIKE"/>
    <property type="match status" value="1"/>
</dbReference>
<feature type="domain" description="Cytoskeleton-associated protein 2 C-terminal" evidence="7">
    <location>
        <begin position="444"/>
        <end position="520"/>
    </location>
</feature>
<accession>L5KUH1</accession>
<dbReference type="GO" id="GO:0005813">
    <property type="term" value="C:centrosome"/>
    <property type="evidence" value="ECO:0007669"/>
    <property type="project" value="TreeGrafter"/>
</dbReference>
<feature type="region of interest" description="Disordered" evidence="6">
    <location>
        <begin position="108"/>
        <end position="133"/>
    </location>
</feature>
<evidence type="ECO:0000256" key="4">
    <source>
        <dbReference type="ARBA" id="ARBA00022553"/>
    </source>
</evidence>
<keyword evidence="5" id="KW-0206">Cytoskeleton</keyword>
<dbReference type="FunCoup" id="L5KUH1">
    <property type="interactions" value="580"/>
</dbReference>
<evidence type="ECO:0000256" key="6">
    <source>
        <dbReference type="SAM" id="MobiDB-lite"/>
    </source>
</evidence>
<dbReference type="GO" id="GO:0005829">
    <property type="term" value="C:cytosol"/>
    <property type="evidence" value="ECO:0007669"/>
    <property type="project" value="TreeGrafter"/>
</dbReference>
<gene>
    <name evidence="8" type="ORF">PAL_GLEAN10005654</name>
</gene>
<proteinExistence type="inferred from homology"/>
<keyword evidence="4" id="KW-0597">Phosphoprotein</keyword>
<feature type="compositionally biased region" description="Basic and acidic residues" evidence="6">
    <location>
        <begin position="284"/>
        <end position="300"/>
    </location>
</feature>
<dbReference type="InParanoid" id="L5KUH1"/>
<evidence type="ECO:0000256" key="2">
    <source>
        <dbReference type="ARBA" id="ARBA00009468"/>
    </source>
</evidence>
<dbReference type="PANTHER" id="PTHR47078">
    <property type="entry name" value="CYTOSKELETON-ASSOCIATED PROTEIN 2-LIKE"/>
    <property type="match status" value="1"/>
</dbReference>
<evidence type="ECO:0000259" key="7">
    <source>
        <dbReference type="Pfam" id="PF15297"/>
    </source>
</evidence>
<evidence type="ECO:0000256" key="1">
    <source>
        <dbReference type="ARBA" id="ARBA00004245"/>
    </source>
</evidence>
<comment type="similarity">
    <text evidence="2">Belongs to the CKAP2 family.</text>
</comment>
<dbReference type="Proteomes" id="UP000010552">
    <property type="component" value="Unassembled WGS sequence"/>
</dbReference>
<sequence>MARQGLAAAAEERQRKLQEYLAAKGKLKCQGSKPYLKAKNCPNPSLSNSTVRPKKDITNHITLPVKAARPISIRLQPRAANVPGSQKPDLKPPKLLGKRPALGYVSYNANCRPPSRSKQKHKTGPPTRQRSRETVQLLDTQGLEAASQQVTGLGTAACADSVDSTCGGGRYLQSCLEDANKENLPHDLLGSKGKPQLPLWARSKPDASSHSKTKSSGALPASGRRSPTHAALEDGAKVQYVGATLTSTLAGKLQQLPIGTAGSAPETVPSHFVQTLGTQASKEPGAKDRKVNEGKHEGPGRAKLQSRAVTKQKAEQTRPRACPTLLQRRPDSRHLNGKQDRKPIQPCPGHQASCMQQRPKAISQRPQLALGSVTTHTPNTRANGPNGHKHSSCQQKARTLDSKLKGALPQNHFLNKTAPQTQAGGTAINGRGAPDGGQTNAGVKKATAGDRRKQLEEWQKSKGKVYKRPPMELRTKRRVVEQMNMSFWKSMETEREAQYELSSRISSTLAECLRLIEQASARPWLDFLDEQWPVCKHRFALPLQGVLPDEVFTILSSIPEAEKFAKFWICKAKFLASKGTFDVVGLYEEAVRHGAAPCGLGTVKEVLLEWTVLELPLPARPRLSCPADPRLLSCHPVQTGRVLGTSGRPEGQGLKLITPVRRSARIERAVSRYPEMLQDHDLVVASLDELLGVEETEYFVFRRNEALPVTLGFQVLES</sequence>
<evidence type="ECO:0000256" key="3">
    <source>
        <dbReference type="ARBA" id="ARBA00022490"/>
    </source>
</evidence>
<dbReference type="AlphaFoldDB" id="L5KUH1"/>
<evidence type="ECO:0000313" key="9">
    <source>
        <dbReference type="Proteomes" id="UP000010552"/>
    </source>
</evidence>
<feature type="region of interest" description="Disordered" evidence="6">
    <location>
        <begin position="277"/>
        <end position="357"/>
    </location>
</feature>
<evidence type="ECO:0000313" key="8">
    <source>
        <dbReference type="EMBL" id="ELK14850.1"/>
    </source>
</evidence>
<dbReference type="EMBL" id="KB030557">
    <property type="protein sequence ID" value="ELK14850.1"/>
    <property type="molecule type" value="Genomic_DNA"/>
</dbReference>
<name>L5KUH1_PTEAL</name>
<keyword evidence="9" id="KW-1185">Reference proteome</keyword>
<organism evidence="8 9">
    <name type="scientific">Pteropus alecto</name>
    <name type="common">Black flying fox</name>
    <dbReference type="NCBI Taxonomy" id="9402"/>
    <lineage>
        <taxon>Eukaryota</taxon>
        <taxon>Metazoa</taxon>
        <taxon>Chordata</taxon>
        <taxon>Craniata</taxon>
        <taxon>Vertebrata</taxon>
        <taxon>Euteleostomi</taxon>
        <taxon>Mammalia</taxon>
        <taxon>Eutheria</taxon>
        <taxon>Laurasiatheria</taxon>
        <taxon>Chiroptera</taxon>
        <taxon>Yinpterochiroptera</taxon>
        <taxon>Pteropodoidea</taxon>
        <taxon>Pteropodidae</taxon>
        <taxon>Pteropodinae</taxon>
        <taxon>Pteropus</taxon>
    </lineage>
</organism>
<keyword evidence="3" id="KW-0963">Cytoplasm</keyword>
<protein>
    <submittedName>
        <fullName evidence="8">Cytoskeleton-associated protein 2-like protein</fullName>
    </submittedName>
</protein>
<comment type="subcellular location">
    <subcellularLocation>
        <location evidence="1">Cytoplasm</location>
        <location evidence="1">Cytoskeleton</location>
    </subcellularLocation>
</comment>
<dbReference type="InterPro" id="IPR052855">
    <property type="entry name" value="CKAP2-like"/>
</dbReference>